<keyword evidence="5" id="KW-1185">Reference proteome</keyword>
<evidence type="ECO:0000313" key="5">
    <source>
        <dbReference type="Proteomes" id="UP001166286"/>
    </source>
</evidence>
<feature type="compositionally biased region" description="Basic residues" evidence="2">
    <location>
        <begin position="259"/>
        <end position="272"/>
    </location>
</feature>
<proteinExistence type="predicted"/>
<feature type="coiled-coil region" evidence="1">
    <location>
        <begin position="611"/>
        <end position="638"/>
    </location>
</feature>
<dbReference type="EMBL" id="JAFEKC020000009">
    <property type="protein sequence ID" value="KAK0512686.1"/>
    <property type="molecule type" value="Genomic_DNA"/>
</dbReference>
<accession>A0AA39R280</accession>
<dbReference type="GO" id="GO:0001156">
    <property type="term" value="F:TFIIIC-class transcription factor complex binding"/>
    <property type="evidence" value="ECO:0007669"/>
    <property type="project" value="TreeGrafter"/>
</dbReference>
<feature type="compositionally biased region" description="Low complexity" evidence="2">
    <location>
        <begin position="18"/>
        <end position="27"/>
    </location>
</feature>
<dbReference type="PANTHER" id="PTHR22929:SF0">
    <property type="entry name" value="TRANSCRIPTION FACTOR TFIIIB COMPONENT B'' HOMOLOG"/>
    <property type="match status" value="1"/>
</dbReference>
<feature type="region of interest" description="Disordered" evidence="2">
    <location>
        <begin position="643"/>
        <end position="710"/>
    </location>
</feature>
<dbReference type="GO" id="GO:0000126">
    <property type="term" value="C:transcription factor TFIIIB complex"/>
    <property type="evidence" value="ECO:0007669"/>
    <property type="project" value="TreeGrafter"/>
</dbReference>
<dbReference type="CDD" id="cd00167">
    <property type="entry name" value="SANT"/>
    <property type="match status" value="1"/>
</dbReference>
<dbReference type="PANTHER" id="PTHR22929">
    <property type="entry name" value="RNA POLYMERASE III TRANSCRIPTION INITIATION FACTOR B"/>
    <property type="match status" value="1"/>
</dbReference>
<feature type="compositionally biased region" description="Low complexity" evidence="2">
    <location>
        <begin position="276"/>
        <end position="286"/>
    </location>
</feature>
<feature type="compositionally biased region" description="Polar residues" evidence="2">
    <location>
        <begin position="147"/>
        <end position="169"/>
    </location>
</feature>
<dbReference type="Proteomes" id="UP001166286">
    <property type="component" value="Unassembled WGS sequence"/>
</dbReference>
<dbReference type="Pfam" id="PF15963">
    <property type="entry name" value="Myb_DNA-bind_7"/>
    <property type="match status" value="1"/>
</dbReference>
<gene>
    <name evidence="4" type="ORF">JMJ35_004703</name>
</gene>
<protein>
    <recommendedName>
        <fullName evidence="3">Transcription factor TFIIIB component B'' Myb domain-containing protein</fullName>
    </recommendedName>
</protein>
<dbReference type="InterPro" id="IPR009057">
    <property type="entry name" value="Homeodomain-like_sf"/>
</dbReference>
<dbReference type="AlphaFoldDB" id="A0AA39R280"/>
<feature type="compositionally biased region" description="Polar residues" evidence="2">
    <location>
        <begin position="192"/>
        <end position="203"/>
    </location>
</feature>
<dbReference type="InterPro" id="IPR001005">
    <property type="entry name" value="SANT/Myb"/>
</dbReference>
<organism evidence="4 5">
    <name type="scientific">Cladonia borealis</name>
    <dbReference type="NCBI Taxonomy" id="184061"/>
    <lineage>
        <taxon>Eukaryota</taxon>
        <taxon>Fungi</taxon>
        <taxon>Dikarya</taxon>
        <taxon>Ascomycota</taxon>
        <taxon>Pezizomycotina</taxon>
        <taxon>Lecanoromycetes</taxon>
        <taxon>OSLEUM clade</taxon>
        <taxon>Lecanoromycetidae</taxon>
        <taxon>Lecanorales</taxon>
        <taxon>Lecanorineae</taxon>
        <taxon>Cladoniaceae</taxon>
        <taxon>Cladonia</taxon>
    </lineage>
</organism>
<feature type="compositionally biased region" description="Polar residues" evidence="2">
    <location>
        <begin position="29"/>
        <end position="54"/>
    </location>
</feature>
<feature type="compositionally biased region" description="Low complexity" evidence="2">
    <location>
        <begin position="645"/>
        <end position="655"/>
    </location>
</feature>
<evidence type="ECO:0000256" key="1">
    <source>
        <dbReference type="SAM" id="Coils"/>
    </source>
</evidence>
<sequence>MSALGSSVINKSGKKFAPKAPARRPAALVSTQTSARPSVDRQVQSQTPQPQSIAQRIAASPTPSITLPTPAPTQQPVTTAQAPPPGQDATTPIPALSRGPTPPRHRSPGPVVPQKRPSVPRESLRQPTPVNQIIETIQTPEEPRPVATQNEPDLLLSNFNSTSSHTGATQKEGPVLSTNIRSSTAARDHSVDTPSTQAIQDNTGAPVAKRRRTAKKSAAQVSNSSADANIALPTTETGEVVPEASSTREAFTVSNQPPKAKKPRSSAQARRKQQIEDAAAAIVEAATGNPSTTTKKPRKPANRKGVDGDEAEVPEERTDAAPESAGAAERAQAPAKPKRKYTKRKSRQSLEGAAAEIVEEAVSGSSKDPAKRGSKRKRAATPDGADTIIISTSEVRMADLCKDGRTGRKSEREKEIVEYERAEFVRKKQRQLQEIMGQAEPEGQGSPAESADARLERLERERQEESVAQNVPNTIIVDGQIRIDEDSLQIDRHAAAAIERAAEQLEAVDESDLTRKVNAGSWMKRDRSGGWNALLTERFYDGLRMFGTDFEMISKMFPGRTRHKIKLKFVKEEKVNYERIRATLLGQPVPVDLPEYEKMAGTEFDDPQELEREIEEDRKRLEEETATEKQALDDAIREREEAIAAERATAIAGEESSSKENRGRKGKKKQKGERRKAGESRRKDKYGGRSRTTGGDSVGRELGEAMGAEN</sequence>
<evidence type="ECO:0000313" key="4">
    <source>
        <dbReference type="EMBL" id="KAK0512686.1"/>
    </source>
</evidence>
<feature type="compositionally biased region" description="Low complexity" evidence="2">
    <location>
        <begin position="72"/>
        <end position="81"/>
    </location>
</feature>
<feature type="domain" description="Transcription factor TFIIIB component B'' Myb" evidence="3">
    <location>
        <begin position="521"/>
        <end position="606"/>
    </location>
</feature>
<comment type="caution">
    <text evidence="4">The sequence shown here is derived from an EMBL/GenBank/DDBJ whole genome shotgun (WGS) entry which is preliminary data.</text>
</comment>
<dbReference type="SUPFAM" id="SSF46689">
    <property type="entry name" value="Homeodomain-like"/>
    <property type="match status" value="1"/>
</dbReference>
<feature type="compositionally biased region" description="Basic and acidic residues" evidence="2">
    <location>
        <begin position="675"/>
        <end position="687"/>
    </location>
</feature>
<name>A0AA39R280_9LECA</name>
<feature type="compositionally biased region" description="Polar residues" evidence="2">
    <location>
        <begin position="176"/>
        <end position="185"/>
    </location>
</feature>
<reference evidence="4" key="1">
    <citation type="submission" date="2023-03" db="EMBL/GenBank/DDBJ databases">
        <title>Complete genome of Cladonia borealis.</title>
        <authorList>
            <person name="Park H."/>
        </authorList>
    </citation>
    <scope>NUCLEOTIDE SEQUENCE</scope>
    <source>
        <strain evidence="4">ANT050790</strain>
    </source>
</reference>
<evidence type="ECO:0000259" key="3">
    <source>
        <dbReference type="Pfam" id="PF15963"/>
    </source>
</evidence>
<feature type="compositionally biased region" description="Polar residues" evidence="2">
    <location>
        <begin position="1"/>
        <end position="10"/>
    </location>
</feature>
<feature type="compositionally biased region" description="Basic residues" evidence="2">
    <location>
        <begin position="336"/>
        <end position="347"/>
    </location>
</feature>
<dbReference type="InterPro" id="IPR039467">
    <property type="entry name" value="TFIIIB_B''_Myb"/>
</dbReference>
<feature type="compositionally biased region" description="Basic residues" evidence="2">
    <location>
        <begin position="664"/>
        <end position="674"/>
    </location>
</feature>
<feature type="compositionally biased region" description="Polar residues" evidence="2">
    <location>
        <begin position="220"/>
        <end position="237"/>
    </location>
</feature>
<feature type="region of interest" description="Disordered" evidence="2">
    <location>
        <begin position="1"/>
        <end position="390"/>
    </location>
</feature>
<feature type="compositionally biased region" description="Polar residues" evidence="2">
    <location>
        <begin position="244"/>
        <end position="257"/>
    </location>
</feature>
<evidence type="ECO:0000256" key="2">
    <source>
        <dbReference type="SAM" id="MobiDB-lite"/>
    </source>
</evidence>
<feature type="compositionally biased region" description="Low complexity" evidence="2">
    <location>
        <begin position="351"/>
        <end position="366"/>
    </location>
</feature>
<feature type="compositionally biased region" description="Polar residues" evidence="2">
    <location>
        <begin position="125"/>
        <end position="139"/>
    </location>
</feature>
<feature type="compositionally biased region" description="Low complexity" evidence="2">
    <location>
        <begin position="321"/>
        <end position="335"/>
    </location>
</feature>
<dbReference type="GO" id="GO:0070898">
    <property type="term" value="P:RNA polymerase III preinitiation complex assembly"/>
    <property type="evidence" value="ECO:0007669"/>
    <property type="project" value="TreeGrafter"/>
</dbReference>
<keyword evidence="1" id="KW-0175">Coiled coil</keyword>